<evidence type="ECO:0000313" key="2">
    <source>
        <dbReference type="EMBL" id="RTZ85917.1"/>
    </source>
</evidence>
<dbReference type="GO" id="GO:0007155">
    <property type="term" value="P:cell adhesion"/>
    <property type="evidence" value="ECO:0007669"/>
    <property type="project" value="InterPro"/>
</dbReference>
<organism evidence="2 3">
    <name type="scientific">SAR324 cluster bacterium</name>
    <dbReference type="NCBI Taxonomy" id="2024889"/>
    <lineage>
        <taxon>Bacteria</taxon>
        <taxon>Deltaproteobacteria</taxon>
        <taxon>SAR324 cluster</taxon>
    </lineage>
</organism>
<reference evidence="2 3" key="1">
    <citation type="submission" date="2018-06" db="EMBL/GenBank/DDBJ databases">
        <title>Combined omics and stable isotope probing to characterize newly discovered Mariana Back-Arc vent microbial communities.</title>
        <authorList>
            <person name="Trembath-Reichert E."/>
            <person name="Huber J.A."/>
        </authorList>
    </citation>
    <scope>NUCLEOTIDE SEQUENCE [LARGE SCALE GENOMIC DNA]</scope>
    <source>
        <strain evidence="2">MAG 54</strain>
    </source>
</reference>
<dbReference type="InterPro" id="IPR010809">
    <property type="entry name" value="FliD_C"/>
</dbReference>
<accession>A0A432GQU8</accession>
<dbReference type="PANTHER" id="PTHR30288">
    <property type="entry name" value="FLAGELLAR CAP/ASSEMBLY PROTEIN FLID"/>
    <property type="match status" value="1"/>
</dbReference>
<evidence type="ECO:0000259" key="1">
    <source>
        <dbReference type="Pfam" id="PF07195"/>
    </source>
</evidence>
<comment type="caution">
    <text evidence="2">The sequence shown here is derived from an EMBL/GenBank/DDBJ whole genome shotgun (WGS) entry which is preliminary data.</text>
</comment>
<dbReference type="GO" id="GO:0009421">
    <property type="term" value="C:bacterial-type flagellum filament cap"/>
    <property type="evidence" value="ECO:0007669"/>
    <property type="project" value="InterPro"/>
</dbReference>
<proteinExistence type="predicted"/>
<feature type="domain" description="Flagellar hook-associated protein 2 C-terminal" evidence="1">
    <location>
        <begin position="92"/>
        <end position="169"/>
    </location>
</feature>
<dbReference type="AlphaFoldDB" id="A0A432GQU8"/>
<dbReference type="InterPro" id="IPR040026">
    <property type="entry name" value="FliD"/>
</dbReference>
<dbReference type="Proteomes" id="UP000287719">
    <property type="component" value="Unassembled WGS sequence"/>
</dbReference>
<gene>
    <name evidence="2" type="ORF">DSY95_04225</name>
</gene>
<feature type="non-terminal residue" evidence="2">
    <location>
        <position position="1"/>
    </location>
</feature>
<protein>
    <recommendedName>
        <fullName evidence="1">Flagellar hook-associated protein 2 C-terminal domain-containing protein</fullName>
    </recommendedName>
</protein>
<sequence length="188" mass="20363">RRIQVREEEGRLKIISGTFGNSSTIEVDPGPDKDLSSLGLTDGISTPGEDVAGSIGNVEATGRGQLLVGAKDSNTDGLRLFVTLSEDDLVDEQEATVIISKGVAVKLGHKLDKLNDPLDGNVKRATDDITGQMTSFDEQISRLNKRADTKRTRLQRKFAKLDSTMGRLKSQQSYITQQLSAMSGARKS</sequence>
<dbReference type="EMBL" id="QNZJ01000187">
    <property type="protein sequence ID" value="RTZ85917.1"/>
    <property type="molecule type" value="Genomic_DNA"/>
</dbReference>
<dbReference type="GO" id="GO:0071973">
    <property type="term" value="P:bacterial-type flagellum-dependent cell motility"/>
    <property type="evidence" value="ECO:0007669"/>
    <property type="project" value="TreeGrafter"/>
</dbReference>
<dbReference type="PANTHER" id="PTHR30288:SF0">
    <property type="entry name" value="FLAGELLAR HOOK-ASSOCIATED PROTEIN 2"/>
    <property type="match status" value="1"/>
</dbReference>
<dbReference type="Pfam" id="PF07195">
    <property type="entry name" value="FliD_C"/>
    <property type="match status" value="1"/>
</dbReference>
<name>A0A432GQU8_9DELT</name>
<evidence type="ECO:0000313" key="3">
    <source>
        <dbReference type="Proteomes" id="UP000287719"/>
    </source>
</evidence>